<reference evidence="2" key="1">
    <citation type="submission" date="2021-01" db="EMBL/GenBank/DDBJ databases">
        <authorList>
            <person name="Corre E."/>
            <person name="Pelletier E."/>
            <person name="Niang G."/>
            <person name="Scheremetjew M."/>
            <person name="Finn R."/>
            <person name="Kale V."/>
            <person name="Holt S."/>
            <person name="Cochrane G."/>
            <person name="Meng A."/>
            <person name="Brown T."/>
            <person name="Cohen L."/>
        </authorList>
    </citation>
    <scope>NUCLEOTIDE SEQUENCE</scope>
    <source>
        <strain evidence="2">308</strain>
    </source>
</reference>
<evidence type="ECO:0000313" key="2">
    <source>
        <dbReference type="EMBL" id="CAD8902733.1"/>
    </source>
</evidence>
<name>A0A7S1C0M7_9STRA</name>
<feature type="region of interest" description="Disordered" evidence="1">
    <location>
        <begin position="165"/>
        <end position="185"/>
    </location>
</feature>
<dbReference type="InterPro" id="IPR019438">
    <property type="entry name" value="Q_salvage"/>
</dbReference>
<organism evidence="2">
    <name type="scientific">Corethron hystrix</name>
    <dbReference type="NCBI Taxonomy" id="216773"/>
    <lineage>
        <taxon>Eukaryota</taxon>
        <taxon>Sar</taxon>
        <taxon>Stramenopiles</taxon>
        <taxon>Ochrophyta</taxon>
        <taxon>Bacillariophyta</taxon>
        <taxon>Coscinodiscophyceae</taxon>
        <taxon>Corethrophycidae</taxon>
        <taxon>Corethrales</taxon>
        <taxon>Corethraceae</taxon>
        <taxon>Corethron</taxon>
    </lineage>
</organism>
<protein>
    <recommendedName>
        <fullName evidence="3">Queuosine salvage protein</fullName>
    </recommendedName>
</protein>
<evidence type="ECO:0008006" key="3">
    <source>
        <dbReference type="Google" id="ProtNLM"/>
    </source>
</evidence>
<accession>A0A7S1C0M7</accession>
<dbReference type="EMBL" id="HBFR01040968">
    <property type="protein sequence ID" value="CAD8902733.1"/>
    <property type="molecule type" value="Transcribed_RNA"/>
</dbReference>
<evidence type="ECO:0000256" key="1">
    <source>
        <dbReference type="SAM" id="MobiDB-lite"/>
    </source>
</evidence>
<gene>
    <name evidence="2" type="ORF">CHYS00102_LOCUS29952</name>
</gene>
<dbReference type="Pfam" id="PF10343">
    <property type="entry name" value="Q_salvage"/>
    <property type="match status" value="1"/>
</dbReference>
<proteinExistence type="predicted"/>
<sequence>MTNTTTTVSTATFQSISPCDNVRRSCLDAIKYRPDKRRVRKTTATATTASTVGPDDYGSCADAKSQHPQVDIDDGALQSLAFFIASMVAEKEKLSSSTEYDSSDDGKKAVDMVEWDECGWHYTGEEIEDLEERMERVALYVLALDCINFCFWPDLEEEEIDTAEKGLVDRDEHSSDSSNEKKEEELQYHHMASALASIMARVDANGCPVVTAKSLANIDATTLRSWLSPLLPSVAVWSERRGCTVLVPRLPGLAERARYASKNCFLNR</sequence>
<dbReference type="AlphaFoldDB" id="A0A7S1C0M7"/>